<dbReference type="InterPro" id="IPR001841">
    <property type="entry name" value="Znf_RING"/>
</dbReference>
<reference evidence="13" key="1">
    <citation type="submission" date="2015-11" db="EMBL/GenBank/DDBJ databases">
        <title>De novo transcriptome assembly of four potential Pierce s Disease insect vectors from Arizona vineyards.</title>
        <authorList>
            <person name="Tassone E.E."/>
        </authorList>
    </citation>
    <scope>NUCLEOTIDE SEQUENCE</scope>
</reference>
<evidence type="ECO:0000256" key="8">
    <source>
        <dbReference type="ARBA" id="ARBA00022786"/>
    </source>
</evidence>
<keyword evidence="6" id="KW-0479">Metal-binding</keyword>
<dbReference type="UniPathway" id="UPA00143"/>
<evidence type="ECO:0000256" key="9">
    <source>
        <dbReference type="ARBA" id="ARBA00022833"/>
    </source>
</evidence>
<dbReference type="InterPro" id="IPR013083">
    <property type="entry name" value="Znf_RING/FYVE/PHD"/>
</dbReference>
<evidence type="ECO:0000259" key="11">
    <source>
        <dbReference type="PROSITE" id="PS50089"/>
    </source>
</evidence>
<evidence type="ECO:0000256" key="3">
    <source>
        <dbReference type="ARBA" id="ARBA00009119"/>
    </source>
</evidence>
<dbReference type="InterPro" id="IPR004162">
    <property type="entry name" value="SINA-like_animal"/>
</dbReference>
<organism evidence="13">
    <name type="scientific">Graphocephala atropunctata</name>
    <dbReference type="NCBI Taxonomy" id="36148"/>
    <lineage>
        <taxon>Eukaryota</taxon>
        <taxon>Metazoa</taxon>
        <taxon>Ecdysozoa</taxon>
        <taxon>Arthropoda</taxon>
        <taxon>Hexapoda</taxon>
        <taxon>Insecta</taxon>
        <taxon>Pterygota</taxon>
        <taxon>Neoptera</taxon>
        <taxon>Paraneoptera</taxon>
        <taxon>Hemiptera</taxon>
        <taxon>Auchenorrhyncha</taxon>
        <taxon>Membracoidea</taxon>
        <taxon>Cicadellidae</taxon>
        <taxon>Cicadellinae</taxon>
        <taxon>Cicadellini</taxon>
        <taxon>Graphocephala</taxon>
    </lineage>
</organism>
<name>A0A1B6KEM4_9HEMI</name>
<evidence type="ECO:0000259" key="12">
    <source>
        <dbReference type="PROSITE" id="PS51081"/>
    </source>
</evidence>
<dbReference type="InterPro" id="IPR049548">
    <property type="entry name" value="Sina-like_RING"/>
</dbReference>
<dbReference type="PANTHER" id="PTHR45877:SF2">
    <property type="entry name" value="E3 UBIQUITIN-PROTEIN LIGASE SINA-RELATED"/>
    <property type="match status" value="1"/>
</dbReference>
<dbReference type="GO" id="GO:0005737">
    <property type="term" value="C:cytoplasm"/>
    <property type="evidence" value="ECO:0007669"/>
    <property type="project" value="TreeGrafter"/>
</dbReference>
<dbReference type="SUPFAM" id="SSF49599">
    <property type="entry name" value="TRAF domain-like"/>
    <property type="match status" value="1"/>
</dbReference>
<dbReference type="AlphaFoldDB" id="A0A1B6KEM4"/>
<dbReference type="EMBL" id="GEBQ01030084">
    <property type="protein sequence ID" value="JAT09893.1"/>
    <property type="molecule type" value="Transcribed_RNA"/>
</dbReference>
<evidence type="ECO:0000256" key="5">
    <source>
        <dbReference type="ARBA" id="ARBA00022679"/>
    </source>
</evidence>
<dbReference type="GO" id="GO:0031624">
    <property type="term" value="F:ubiquitin conjugating enzyme binding"/>
    <property type="evidence" value="ECO:0007669"/>
    <property type="project" value="TreeGrafter"/>
</dbReference>
<dbReference type="EC" id="2.3.2.27" evidence="4"/>
<feature type="domain" description="SIAH-type" evidence="12">
    <location>
        <begin position="74"/>
        <end position="130"/>
    </location>
</feature>
<evidence type="ECO:0000256" key="7">
    <source>
        <dbReference type="ARBA" id="ARBA00022771"/>
    </source>
</evidence>
<comment type="pathway">
    <text evidence="2">Protein modification; protein ubiquitination.</text>
</comment>
<dbReference type="GO" id="GO:0008270">
    <property type="term" value="F:zinc ion binding"/>
    <property type="evidence" value="ECO:0007669"/>
    <property type="project" value="UniProtKB-KW"/>
</dbReference>
<dbReference type="Pfam" id="PF21361">
    <property type="entry name" value="Sina_ZnF"/>
    <property type="match status" value="1"/>
</dbReference>
<dbReference type="Gene3D" id="3.30.40.10">
    <property type="entry name" value="Zinc/RING finger domain, C3HC4 (zinc finger)"/>
    <property type="match status" value="2"/>
</dbReference>
<evidence type="ECO:0000256" key="1">
    <source>
        <dbReference type="ARBA" id="ARBA00000900"/>
    </source>
</evidence>
<accession>A0A1B6KEM4</accession>
<evidence type="ECO:0000256" key="6">
    <source>
        <dbReference type="ARBA" id="ARBA00022723"/>
    </source>
</evidence>
<dbReference type="PROSITE" id="PS50089">
    <property type="entry name" value="ZF_RING_2"/>
    <property type="match status" value="1"/>
</dbReference>
<keyword evidence="5" id="KW-0808">Transferase</keyword>
<feature type="domain" description="RING-type" evidence="11">
    <location>
        <begin position="22"/>
        <end position="57"/>
    </location>
</feature>
<comment type="catalytic activity">
    <reaction evidence="1">
        <text>S-ubiquitinyl-[E2 ubiquitin-conjugating enzyme]-L-cysteine + [acceptor protein]-L-lysine = [E2 ubiquitin-conjugating enzyme]-L-cysteine + N(6)-ubiquitinyl-[acceptor protein]-L-lysine.</text>
        <dbReference type="EC" id="2.3.2.27"/>
    </reaction>
</comment>
<sequence>MEGLDPEVLKVIADLLHDTVQCPVCLNTLRAPVAQCVSGHALCPDCKPQINVCPTCRKDFIETKPIVLQQLLEVLPRSCPFRTLGCMDVFVPGSIHEALCSYRTVDCKLLECEWSGQARKLLSHLTISHEGTTVRSQDETEAEITWENFINTNDSFKYIPFVAFDEVFWEYIHMNVEVQKLCISFTRVGNGNTSGNYFAVVSFKNNQIGYTYTIKVPVDNNQFIDFYEEHCMTVPGNMIPRFVNTDSSLVYSVKIVKED</sequence>
<evidence type="ECO:0000256" key="2">
    <source>
        <dbReference type="ARBA" id="ARBA00004906"/>
    </source>
</evidence>
<evidence type="ECO:0000256" key="10">
    <source>
        <dbReference type="PROSITE-ProRule" id="PRU00455"/>
    </source>
</evidence>
<dbReference type="GO" id="GO:0016567">
    <property type="term" value="P:protein ubiquitination"/>
    <property type="evidence" value="ECO:0007669"/>
    <property type="project" value="UniProtKB-UniPathway"/>
</dbReference>
<keyword evidence="9" id="KW-0862">Zinc</keyword>
<dbReference type="Pfam" id="PF21362">
    <property type="entry name" value="Sina_RING"/>
    <property type="match status" value="1"/>
</dbReference>
<evidence type="ECO:0000313" key="13">
    <source>
        <dbReference type="EMBL" id="JAT09893.1"/>
    </source>
</evidence>
<dbReference type="PROSITE" id="PS51081">
    <property type="entry name" value="ZF_SIAH"/>
    <property type="match status" value="1"/>
</dbReference>
<keyword evidence="8" id="KW-0833">Ubl conjugation pathway</keyword>
<dbReference type="SUPFAM" id="SSF57850">
    <property type="entry name" value="RING/U-box"/>
    <property type="match status" value="1"/>
</dbReference>
<dbReference type="PANTHER" id="PTHR45877">
    <property type="entry name" value="E3 UBIQUITIN-PROTEIN LIGASE SIAH2"/>
    <property type="match status" value="1"/>
</dbReference>
<evidence type="ECO:0000256" key="4">
    <source>
        <dbReference type="ARBA" id="ARBA00012483"/>
    </source>
</evidence>
<keyword evidence="7 10" id="KW-0863">Zinc-finger</keyword>
<protein>
    <recommendedName>
        <fullName evidence="4">RING-type E3 ubiquitin transferase</fullName>
        <ecNumber evidence="4">2.3.2.27</ecNumber>
    </recommendedName>
</protein>
<proteinExistence type="inferred from homology"/>
<dbReference type="InterPro" id="IPR013010">
    <property type="entry name" value="Znf_SIAH"/>
</dbReference>
<gene>
    <name evidence="13" type="ORF">g.10924</name>
</gene>
<dbReference type="GO" id="GO:0043161">
    <property type="term" value="P:proteasome-mediated ubiquitin-dependent protein catabolic process"/>
    <property type="evidence" value="ECO:0007669"/>
    <property type="project" value="TreeGrafter"/>
</dbReference>
<comment type="similarity">
    <text evidence="3">Belongs to the SINA (Seven in absentia) family.</text>
</comment>
<dbReference type="GO" id="GO:0061630">
    <property type="term" value="F:ubiquitin protein ligase activity"/>
    <property type="evidence" value="ECO:0007669"/>
    <property type="project" value="UniProtKB-EC"/>
</dbReference>